<dbReference type="Gene3D" id="3.40.630.30">
    <property type="match status" value="1"/>
</dbReference>
<gene>
    <name evidence="2" type="ORF">KEM10_17135</name>
</gene>
<dbReference type="PANTHER" id="PTHR43415">
    <property type="entry name" value="SPERMIDINE N(1)-ACETYLTRANSFERASE"/>
    <property type="match status" value="1"/>
</dbReference>
<name>A0ABS5JZU9_9BACT</name>
<dbReference type="PANTHER" id="PTHR43415:SF3">
    <property type="entry name" value="GNAT-FAMILY ACETYLTRANSFERASE"/>
    <property type="match status" value="1"/>
</dbReference>
<organism evidence="2 3">
    <name type="scientific">Carboxylicivirga linearis</name>
    <dbReference type="NCBI Taxonomy" id="1628157"/>
    <lineage>
        <taxon>Bacteria</taxon>
        <taxon>Pseudomonadati</taxon>
        <taxon>Bacteroidota</taxon>
        <taxon>Bacteroidia</taxon>
        <taxon>Marinilabiliales</taxon>
        <taxon>Marinilabiliaceae</taxon>
        <taxon>Carboxylicivirga</taxon>
    </lineage>
</organism>
<evidence type="ECO:0000259" key="1">
    <source>
        <dbReference type="PROSITE" id="PS51186"/>
    </source>
</evidence>
<protein>
    <submittedName>
        <fullName evidence="2">GNAT family N-acetyltransferase</fullName>
    </submittedName>
</protein>
<dbReference type="InterPro" id="IPR016181">
    <property type="entry name" value="Acyl_CoA_acyltransferase"/>
</dbReference>
<dbReference type="Proteomes" id="UP000708576">
    <property type="component" value="Unassembled WGS sequence"/>
</dbReference>
<sequence length="220" mass="25195">MLIGSLKLPDNSTEVADFALLVGWALIKKDITTRQQYSKMKIETTTHFTKQGHQIEVREARIEDADGLIKCAKSYMKNGFIPLTEEEFNPTVTEHENWIRGFMENENNLLLVVEANGLIIGNIDLTSHKRKMLSHTGFVGMGIHQDWQNQGVGTIMIDIVKQWSNMNQNIEILWLQVFSNNLGGIHLYKKSGFIENGRQVKFIKTEDNQYIDNVIMTLNL</sequence>
<dbReference type="Pfam" id="PF13420">
    <property type="entry name" value="Acetyltransf_4"/>
    <property type="match status" value="1"/>
</dbReference>
<comment type="caution">
    <text evidence="2">The sequence shown here is derived from an EMBL/GenBank/DDBJ whole genome shotgun (WGS) entry which is preliminary data.</text>
</comment>
<evidence type="ECO:0000313" key="3">
    <source>
        <dbReference type="Proteomes" id="UP000708576"/>
    </source>
</evidence>
<accession>A0ABS5JZU9</accession>
<keyword evidence="3" id="KW-1185">Reference proteome</keyword>
<dbReference type="SUPFAM" id="SSF55729">
    <property type="entry name" value="Acyl-CoA N-acyltransferases (Nat)"/>
    <property type="match status" value="1"/>
</dbReference>
<proteinExistence type="predicted"/>
<dbReference type="EMBL" id="JAGUCO010000017">
    <property type="protein sequence ID" value="MBS2100014.1"/>
    <property type="molecule type" value="Genomic_DNA"/>
</dbReference>
<dbReference type="CDD" id="cd04301">
    <property type="entry name" value="NAT_SF"/>
    <property type="match status" value="1"/>
</dbReference>
<dbReference type="PROSITE" id="PS51186">
    <property type="entry name" value="GNAT"/>
    <property type="match status" value="1"/>
</dbReference>
<dbReference type="RefSeq" id="WP_212217255.1">
    <property type="nucleotide sequence ID" value="NZ_JAGUCO010000017.1"/>
</dbReference>
<evidence type="ECO:0000313" key="2">
    <source>
        <dbReference type="EMBL" id="MBS2100014.1"/>
    </source>
</evidence>
<dbReference type="InterPro" id="IPR000182">
    <property type="entry name" value="GNAT_dom"/>
</dbReference>
<reference evidence="2 3" key="1">
    <citation type="journal article" date="2015" name="Int. J. Syst. Evol. Microbiol.">
        <title>Carboxylicivirga linearis sp. nov., isolated from a sea cucumber culture pond.</title>
        <authorList>
            <person name="Wang F.Q."/>
            <person name="Zhou Y.X."/>
            <person name="Lin X.Z."/>
            <person name="Chen G.J."/>
            <person name="Du Z.J."/>
        </authorList>
    </citation>
    <scope>NUCLEOTIDE SEQUENCE [LARGE SCALE GENOMIC DNA]</scope>
    <source>
        <strain evidence="2 3">FB218</strain>
    </source>
</reference>
<feature type="domain" description="N-acetyltransferase" evidence="1">
    <location>
        <begin position="55"/>
        <end position="220"/>
    </location>
</feature>